<comment type="caution">
    <text evidence="8">The sequence shown here is derived from an EMBL/GenBank/DDBJ whole genome shotgun (WGS) entry which is preliminary data.</text>
</comment>
<dbReference type="SUPFAM" id="SSF51306">
    <property type="entry name" value="LexA/Signal peptidase"/>
    <property type="match status" value="1"/>
</dbReference>
<evidence type="ECO:0000256" key="7">
    <source>
        <dbReference type="SAM" id="Phobius"/>
    </source>
</evidence>
<keyword evidence="9" id="KW-1185">Reference proteome</keyword>
<evidence type="ECO:0000256" key="5">
    <source>
        <dbReference type="NCBIfam" id="TIGR02228"/>
    </source>
</evidence>
<reference evidence="8 9" key="1">
    <citation type="submission" date="2018-09" db="EMBL/GenBank/DDBJ databases">
        <title>Novel species of Cryobacterium.</title>
        <authorList>
            <person name="Liu Q."/>
            <person name="Xin Y.-H."/>
        </authorList>
    </citation>
    <scope>NUCLEOTIDE SEQUENCE [LARGE SCALE GENOMIC DNA]</scope>
    <source>
        <strain evidence="8 9">Hh39</strain>
    </source>
</reference>
<dbReference type="InterPro" id="IPR001733">
    <property type="entry name" value="Peptidase_S26B"/>
</dbReference>
<dbReference type="InterPro" id="IPR036286">
    <property type="entry name" value="LexA/Signal_pep-like_sf"/>
</dbReference>
<evidence type="ECO:0000256" key="4">
    <source>
        <dbReference type="ARBA" id="ARBA00023136"/>
    </source>
</evidence>
<feature type="transmembrane region" description="Helical" evidence="7">
    <location>
        <begin position="70"/>
        <end position="89"/>
    </location>
</feature>
<evidence type="ECO:0000256" key="1">
    <source>
        <dbReference type="ARBA" id="ARBA00004370"/>
    </source>
</evidence>
<evidence type="ECO:0000256" key="3">
    <source>
        <dbReference type="ARBA" id="ARBA00022989"/>
    </source>
</evidence>
<dbReference type="InterPro" id="IPR019533">
    <property type="entry name" value="Peptidase_S26"/>
</dbReference>
<comment type="subcellular location">
    <subcellularLocation>
        <location evidence="1">Membrane</location>
    </subcellularLocation>
</comment>
<keyword evidence="3 7" id="KW-1133">Transmembrane helix</keyword>
<dbReference type="EMBL" id="QZVS01000067">
    <property type="protein sequence ID" value="RJT89884.1"/>
    <property type="molecule type" value="Genomic_DNA"/>
</dbReference>
<dbReference type="GO" id="GO:0006465">
    <property type="term" value="P:signal peptide processing"/>
    <property type="evidence" value="ECO:0007669"/>
    <property type="project" value="UniProtKB-UniRule"/>
</dbReference>
<dbReference type="NCBIfam" id="TIGR02228">
    <property type="entry name" value="sigpep_I_arch"/>
    <property type="match status" value="1"/>
</dbReference>
<keyword evidence="2 7" id="KW-0812">Transmembrane</keyword>
<evidence type="ECO:0000256" key="6">
    <source>
        <dbReference type="SAM" id="MobiDB-lite"/>
    </source>
</evidence>
<keyword evidence="8" id="KW-0378">Hydrolase</keyword>
<dbReference type="Proteomes" id="UP000272015">
    <property type="component" value="Unassembled WGS sequence"/>
</dbReference>
<organism evidence="8 9">
    <name type="scientific">Cryobacterium melibiosiphilum</name>
    <dbReference type="NCBI Taxonomy" id="995039"/>
    <lineage>
        <taxon>Bacteria</taxon>
        <taxon>Bacillati</taxon>
        <taxon>Actinomycetota</taxon>
        <taxon>Actinomycetes</taxon>
        <taxon>Micrococcales</taxon>
        <taxon>Microbacteriaceae</taxon>
        <taxon>Cryobacterium</taxon>
    </lineage>
</organism>
<dbReference type="EC" id="3.4.21.89" evidence="5"/>
<dbReference type="GO" id="GO:0004252">
    <property type="term" value="F:serine-type endopeptidase activity"/>
    <property type="evidence" value="ECO:0007669"/>
    <property type="project" value="UniProtKB-UniRule"/>
</dbReference>
<dbReference type="AlphaFoldDB" id="A0A3A5MXJ3"/>
<evidence type="ECO:0000313" key="9">
    <source>
        <dbReference type="Proteomes" id="UP000272015"/>
    </source>
</evidence>
<dbReference type="GO" id="GO:0009003">
    <property type="term" value="F:signal peptidase activity"/>
    <property type="evidence" value="ECO:0007669"/>
    <property type="project" value="UniProtKB-EC"/>
</dbReference>
<evidence type="ECO:0000313" key="8">
    <source>
        <dbReference type="EMBL" id="RJT89884.1"/>
    </source>
</evidence>
<proteinExistence type="predicted"/>
<keyword evidence="4 7" id="KW-0472">Membrane</keyword>
<gene>
    <name evidence="8" type="ORF">D6T64_05330</name>
</gene>
<feature type="region of interest" description="Disordered" evidence="6">
    <location>
        <begin position="217"/>
        <end position="257"/>
    </location>
</feature>
<accession>A0A3A5MXJ3</accession>
<feature type="compositionally biased region" description="Low complexity" evidence="6">
    <location>
        <begin position="224"/>
        <end position="238"/>
    </location>
</feature>
<dbReference type="GO" id="GO:0016020">
    <property type="term" value="C:membrane"/>
    <property type="evidence" value="ECO:0007669"/>
    <property type="project" value="UniProtKB-SubCell"/>
</dbReference>
<protein>
    <recommendedName>
        <fullName evidence="5">Signal peptidase I</fullName>
        <ecNumber evidence="5">3.4.21.89</ecNumber>
    </recommendedName>
</protein>
<evidence type="ECO:0000256" key="2">
    <source>
        <dbReference type="ARBA" id="ARBA00022692"/>
    </source>
</evidence>
<name>A0A3A5MXJ3_9MICO</name>
<dbReference type="CDD" id="cd06530">
    <property type="entry name" value="S26_SPase_I"/>
    <property type="match status" value="1"/>
</dbReference>
<sequence length="283" mass="29409">MVIRARRAAPWAVGPCLRDSLTGISQRPRHAGWLAGETFYPSLSTEDFPMRHRPSHPRVVLRRVLGTGRAVLIAGIVVLVVGPAVFTWVSGQDMVRVIGGSMEPTYMLGDIITLKPPTGDDLVLNAVITINDDSGALVTHRIIAVNGDEATTQGDANNSADTTPLVQSMVVGVVTGAVGQPLAGVLHSLETLPARISLLAVIGGLAILPLPGAARSRRADSQHDAQAAADPHGADQPAVGSGPDISTPTDVAVPPRPAADQLDFIAELFAESSGTTVADRSSV</sequence>